<dbReference type="GO" id="GO:0046464">
    <property type="term" value="P:acylglycerol catabolic process"/>
    <property type="evidence" value="ECO:0007669"/>
    <property type="project" value="TreeGrafter"/>
</dbReference>
<dbReference type="GO" id="GO:0016020">
    <property type="term" value="C:membrane"/>
    <property type="evidence" value="ECO:0007669"/>
    <property type="project" value="TreeGrafter"/>
</dbReference>
<protein>
    <submittedName>
        <fullName evidence="2">Pimeloyl-ACP methyl ester carboxylesterase</fullName>
    </submittedName>
</protein>
<dbReference type="InterPro" id="IPR050266">
    <property type="entry name" value="AB_hydrolase_sf"/>
</dbReference>
<evidence type="ECO:0000259" key="1">
    <source>
        <dbReference type="Pfam" id="PF00561"/>
    </source>
</evidence>
<name>A0A7W6G5F1_9SPHN</name>
<dbReference type="SUPFAM" id="SSF53474">
    <property type="entry name" value="alpha/beta-Hydrolases"/>
    <property type="match status" value="1"/>
</dbReference>
<evidence type="ECO:0000313" key="2">
    <source>
        <dbReference type="EMBL" id="MBB3954236.1"/>
    </source>
</evidence>
<gene>
    <name evidence="2" type="ORF">GGR38_001163</name>
</gene>
<dbReference type="AlphaFoldDB" id="A0A7W6G5F1"/>
<dbReference type="InterPro" id="IPR029058">
    <property type="entry name" value="AB_hydrolase_fold"/>
</dbReference>
<dbReference type="EMBL" id="JACIDX010000003">
    <property type="protein sequence ID" value="MBB3954236.1"/>
    <property type="molecule type" value="Genomic_DNA"/>
</dbReference>
<dbReference type="RefSeq" id="WP_183623561.1">
    <property type="nucleotide sequence ID" value="NZ_JACIDX010000003.1"/>
</dbReference>
<dbReference type="InterPro" id="IPR000073">
    <property type="entry name" value="AB_hydrolase_1"/>
</dbReference>
<dbReference type="Gene3D" id="3.40.50.1820">
    <property type="entry name" value="alpha/beta hydrolase"/>
    <property type="match status" value="1"/>
</dbReference>
<dbReference type="GO" id="GO:0047372">
    <property type="term" value="F:monoacylglycerol lipase activity"/>
    <property type="evidence" value="ECO:0007669"/>
    <property type="project" value="TreeGrafter"/>
</dbReference>
<comment type="caution">
    <text evidence="2">The sequence shown here is derived from an EMBL/GenBank/DDBJ whole genome shotgun (WGS) entry which is preliminary data.</text>
</comment>
<dbReference type="PANTHER" id="PTHR43798:SF33">
    <property type="entry name" value="HYDROLASE, PUTATIVE (AFU_ORTHOLOGUE AFUA_2G14860)-RELATED"/>
    <property type="match status" value="1"/>
</dbReference>
<reference evidence="2 3" key="1">
    <citation type="submission" date="2020-08" db="EMBL/GenBank/DDBJ databases">
        <title>Genomic Encyclopedia of Type Strains, Phase IV (KMG-IV): sequencing the most valuable type-strain genomes for metagenomic binning, comparative biology and taxonomic classification.</title>
        <authorList>
            <person name="Goeker M."/>
        </authorList>
    </citation>
    <scope>NUCLEOTIDE SEQUENCE [LARGE SCALE GENOMIC DNA]</scope>
    <source>
        <strain evidence="2 3">DSM 27057</strain>
    </source>
</reference>
<feature type="domain" description="AB hydrolase-1" evidence="1">
    <location>
        <begin position="29"/>
        <end position="133"/>
    </location>
</feature>
<dbReference type="Proteomes" id="UP000548867">
    <property type="component" value="Unassembled WGS sequence"/>
</dbReference>
<sequence length="271" mass="29756">MLVEKAYAPSRFGQLHYRIVRPDGPVTQPPLLVLHQTPSNSCEWMPILPLLARGRVVIAPDTPGYGMSDAPPEPASIPDFAGVMAGLIDHLAARGEIAGGNFDVMGAHTGSIIATELAVSLPARVRRLVLFGLAAYPAHERERRLAMLLEKFPRPGADLTHVEQLWAIFGELGDARMTSEQRHVAMAECLRLGARMPWGYMGVYRYDFLGAMARVEQQALVINAQDDLWEVTQQVAPVLRHGRLWPLPGRAHGFLAFDAAEIAPDILAFLS</sequence>
<dbReference type="PANTHER" id="PTHR43798">
    <property type="entry name" value="MONOACYLGLYCEROL LIPASE"/>
    <property type="match status" value="1"/>
</dbReference>
<proteinExistence type="predicted"/>
<evidence type="ECO:0000313" key="3">
    <source>
        <dbReference type="Proteomes" id="UP000548867"/>
    </source>
</evidence>
<keyword evidence="3" id="KW-1185">Reference proteome</keyword>
<dbReference type="PRINTS" id="PR00111">
    <property type="entry name" value="ABHYDROLASE"/>
</dbReference>
<accession>A0A7W6G5F1</accession>
<organism evidence="2 3">
    <name type="scientific">Novosphingobium sediminicola</name>
    <dbReference type="NCBI Taxonomy" id="563162"/>
    <lineage>
        <taxon>Bacteria</taxon>
        <taxon>Pseudomonadati</taxon>
        <taxon>Pseudomonadota</taxon>
        <taxon>Alphaproteobacteria</taxon>
        <taxon>Sphingomonadales</taxon>
        <taxon>Sphingomonadaceae</taxon>
        <taxon>Novosphingobium</taxon>
    </lineage>
</organism>
<dbReference type="Pfam" id="PF00561">
    <property type="entry name" value="Abhydrolase_1"/>
    <property type="match status" value="1"/>
</dbReference>